<dbReference type="STRING" id="631454.N177_4151"/>
<dbReference type="PANTHER" id="PTHR43283:SF7">
    <property type="entry name" value="BETA-LACTAMASE-RELATED DOMAIN-CONTAINING PROTEIN"/>
    <property type="match status" value="1"/>
</dbReference>
<comment type="caution">
    <text evidence="2">The sequence shown here is derived from an EMBL/GenBank/DDBJ whole genome shotgun (WGS) entry which is preliminary data.</text>
</comment>
<dbReference type="AlphaFoldDB" id="V4R8D2"/>
<dbReference type="SUPFAM" id="SSF56601">
    <property type="entry name" value="beta-lactamase/transpeptidase-like"/>
    <property type="match status" value="1"/>
</dbReference>
<evidence type="ECO:0000313" key="2">
    <source>
        <dbReference type="EMBL" id="ESR22421.1"/>
    </source>
</evidence>
<accession>V4R8D2</accession>
<reference evidence="2 3" key="1">
    <citation type="journal article" date="2014" name="Genome Announc.">
        <title>Draft Genome Sequence of Lutibaculum baratangense Strain AMV1T, Isolated from a Mud Volcano in Andamans, India.</title>
        <authorList>
            <person name="Singh A."/>
            <person name="Sreenivas A."/>
            <person name="Sathyanarayana Reddy G."/>
            <person name="Pinnaka A.K."/>
            <person name="Shivaji S."/>
        </authorList>
    </citation>
    <scope>NUCLEOTIDE SEQUENCE [LARGE SCALE GENOMIC DNA]</scope>
    <source>
        <strain evidence="2 3">AMV1</strain>
    </source>
</reference>
<evidence type="ECO:0000313" key="3">
    <source>
        <dbReference type="Proteomes" id="UP000017819"/>
    </source>
</evidence>
<dbReference type="InterPro" id="IPR001466">
    <property type="entry name" value="Beta-lactam-related"/>
</dbReference>
<dbReference type="Proteomes" id="UP000017819">
    <property type="component" value="Unassembled WGS sequence"/>
</dbReference>
<dbReference type="eggNOG" id="COG1680">
    <property type="taxonomic scope" value="Bacteria"/>
</dbReference>
<dbReference type="EMBL" id="AWXZ01000044">
    <property type="protein sequence ID" value="ESR22421.1"/>
    <property type="molecule type" value="Genomic_DNA"/>
</dbReference>
<keyword evidence="3" id="KW-1185">Reference proteome</keyword>
<name>V4R8D2_9HYPH</name>
<dbReference type="Gene3D" id="3.40.710.10">
    <property type="entry name" value="DD-peptidase/beta-lactamase superfamily"/>
    <property type="match status" value="1"/>
</dbReference>
<proteinExistence type="predicted"/>
<sequence>MAAALDKPFVEDPGGRMLYSTGNSHLLSAILTKETGRSTLALLNDWLGPAGVRVSSWERDPQGIYLGGNQMAMSPRSLLAFGELYRRGGRTEDGQEIIPESWIEQSWQPRTRSAFGNGEYGYGWFVRDLAGHRAYFGWGYGGQMIYVLPDLALTVAITSDPDRPSGRTGFDEALHALVAERIVPVAEERR</sequence>
<feature type="domain" description="Beta-lactamase-related" evidence="1">
    <location>
        <begin position="5"/>
        <end position="177"/>
    </location>
</feature>
<dbReference type="InterPro" id="IPR050789">
    <property type="entry name" value="Diverse_Enzym_Activities"/>
</dbReference>
<organism evidence="2 3">
    <name type="scientific">Lutibaculum baratangense AMV1</name>
    <dbReference type="NCBI Taxonomy" id="631454"/>
    <lineage>
        <taxon>Bacteria</taxon>
        <taxon>Pseudomonadati</taxon>
        <taxon>Pseudomonadota</taxon>
        <taxon>Alphaproteobacteria</taxon>
        <taxon>Hyphomicrobiales</taxon>
        <taxon>Tepidamorphaceae</taxon>
        <taxon>Lutibaculum</taxon>
    </lineage>
</organism>
<gene>
    <name evidence="2" type="ORF">N177_4151</name>
</gene>
<dbReference type="Pfam" id="PF00144">
    <property type="entry name" value="Beta-lactamase"/>
    <property type="match status" value="1"/>
</dbReference>
<dbReference type="PANTHER" id="PTHR43283">
    <property type="entry name" value="BETA-LACTAMASE-RELATED"/>
    <property type="match status" value="1"/>
</dbReference>
<dbReference type="InterPro" id="IPR012338">
    <property type="entry name" value="Beta-lactam/transpept-like"/>
</dbReference>
<evidence type="ECO:0000259" key="1">
    <source>
        <dbReference type="Pfam" id="PF00144"/>
    </source>
</evidence>
<dbReference type="PATRIC" id="fig|631454.5.peg.4095"/>
<protein>
    <submittedName>
        <fullName evidence="2">Beta-lactamase class C and other penicillin binding protein</fullName>
    </submittedName>
</protein>